<sequence>MDLALGWLDADWDNGGVLGREACRVPVGLPVSGRGSGAVDGSERSGDALCCLLVNEILECGPHPQGVRPFPDDGRRHLGRLEAVLHRRWPAGTIPSPRILDHMDALSRLPPAIVDRVVEEVNGIYIGEGSVADLNCFNHLRGVSTDPDDPQAPTFDRLAGIYRFGFLVLGSSPHTSVSLVFHEIGHALDVADRMMSETRQWRDLHDACVPHLVEEYWHRRHEWWAECFAITLARKEHVLVTMLGGQVDLAYAIVEYFHTYYGVYGVMA</sequence>
<evidence type="ECO:0000259" key="1">
    <source>
        <dbReference type="Pfam" id="PF07737"/>
    </source>
</evidence>
<gene>
    <name evidence="2" type="ordered locus">Tfu_1539</name>
</gene>
<dbReference type="GO" id="GO:0008237">
    <property type="term" value="F:metallopeptidase activity"/>
    <property type="evidence" value="ECO:0007669"/>
    <property type="project" value="InterPro"/>
</dbReference>
<reference evidence="2" key="1">
    <citation type="submission" date="2005-07" db="EMBL/GenBank/DDBJ databases">
        <title>Complete sequence of Thermobifida fusca YX.</title>
        <authorList>
            <consortium name="US DOE Joint Genome Institute"/>
            <person name="Copeland A."/>
            <person name="Lucas S."/>
            <person name="Lapidus A."/>
            <person name="Barry K."/>
            <person name="Detter J.C."/>
            <person name="Glavina T."/>
            <person name="Hammon N."/>
            <person name="Israni S."/>
            <person name="Pitluck S."/>
            <person name="Di Bartolo G."/>
            <person name="Chain P."/>
            <person name="Schmutz J."/>
            <person name="Larimer F."/>
            <person name="Land M."/>
            <person name="Lykidis A."/>
            <person name="Richardson P."/>
        </authorList>
    </citation>
    <scope>NUCLEOTIDE SEQUENCE</scope>
    <source>
        <strain evidence="2">YX</strain>
    </source>
</reference>
<evidence type="ECO:0000313" key="2">
    <source>
        <dbReference type="EMBL" id="AAZ55575.1"/>
    </source>
</evidence>
<dbReference type="Gene3D" id="3.40.390.10">
    <property type="entry name" value="Collagenase (Catalytic Domain)"/>
    <property type="match status" value="1"/>
</dbReference>
<dbReference type="eggNOG" id="ENOG5033S96">
    <property type="taxonomic scope" value="Bacteria"/>
</dbReference>
<protein>
    <recommendedName>
        <fullName evidence="1">Anthrax toxin lethal/endema factor N-/C-terminal domain-containing protein</fullName>
    </recommendedName>
</protein>
<dbReference type="AlphaFoldDB" id="Q47PP4"/>
<dbReference type="InterPro" id="IPR014781">
    <property type="entry name" value="Anthrax_toxin_lethal/edema_N/C"/>
</dbReference>
<dbReference type="STRING" id="269800.Tfu_1539"/>
<proteinExistence type="predicted"/>
<dbReference type="HOGENOM" id="CLU_1038008_0_0_11"/>
<name>Q47PP4_THEFY</name>
<dbReference type="InterPro" id="IPR024079">
    <property type="entry name" value="MetalloPept_cat_dom_sf"/>
</dbReference>
<dbReference type="SUPFAM" id="SSF55486">
    <property type="entry name" value="Metalloproteases ('zincins'), catalytic domain"/>
    <property type="match status" value="1"/>
</dbReference>
<organism evidence="2">
    <name type="scientific">Thermobifida fusca (strain YX)</name>
    <dbReference type="NCBI Taxonomy" id="269800"/>
    <lineage>
        <taxon>Bacteria</taxon>
        <taxon>Bacillati</taxon>
        <taxon>Actinomycetota</taxon>
        <taxon>Actinomycetes</taxon>
        <taxon>Streptosporangiales</taxon>
        <taxon>Nocardiopsidaceae</taxon>
        <taxon>Thermobifida</taxon>
    </lineage>
</organism>
<feature type="domain" description="Anthrax toxin lethal/endema factor N-/C-terminal" evidence="1">
    <location>
        <begin position="101"/>
        <end position="236"/>
    </location>
</feature>
<dbReference type="Pfam" id="PF07737">
    <property type="entry name" value="ATLF"/>
    <property type="match status" value="1"/>
</dbReference>
<accession>Q47PP4</accession>
<dbReference type="KEGG" id="tfu:Tfu_1539"/>
<dbReference type="EMBL" id="CP000088">
    <property type="protein sequence ID" value="AAZ55575.1"/>
    <property type="molecule type" value="Genomic_DNA"/>
</dbReference>